<feature type="domain" description="Antitoxin Xre/MbcA/ParS-like toxin-binding" evidence="1">
    <location>
        <begin position="88"/>
        <end position="138"/>
    </location>
</feature>
<dbReference type="AlphaFoldDB" id="W4MCB9"/>
<sequence length="141" mass="15543">MLTNTAGGEFMTRIFGHPVTLVEAEQLVTEGLATEVLEKFESCLPREKIKSISWIGLSPRTLGRRQFQGRLNAVESDRLFRILSLYQQAADVFGSIEAAHEWMQNPEISLGGKTPIACAATEVGGKRVEHVLVRIADGVFT</sequence>
<comment type="caution">
    <text evidence="3">The sequence shown here is derived from an EMBL/GenBank/DDBJ whole genome shotgun (WGS) entry which is preliminary data.</text>
</comment>
<dbReference type="InterPro" id="IPR046847">
    <property type="entry name" value="Xre-like_HTH"/>
</dbReference>
<dbReference type="NCBIfam" id="TIGR02293">
    <property type="entry name" value="TAS_TIGR02293"/>
    <property type="match status" value="1"/>
</dbReference>
<evidence type="ECO:0000259" key="1">
    <source>
        <dbReference type="Pfam" id="PF09722"/>
    </source>
</evidence>
<organism evidence="3 4">
    <name type="scientific">Candidatus Entotheonella gemina</name>
    <dbReference type="NCBI Taxonomy" id="1429439"/>
    <lineage>
        <taxon>Bacteria</taxon>
        <taxon>Pseudomonadati</taxon>
        <taxon>Nitrospinota/Tectimicrobiota group</taxon>
        <taxon>Candidatus Tectimicrobiota</taxon>
        <taxon>Candidatus Entotheonellia</taxon>
        <taxon>Candidatus Entotheonellales</taxon>
        <taxon>Candidatus Entotheonellaceae</taxon>
        <taxon>Candidatus Entotheonella</taxon>
    </lineage>
</organism>
<dbReference type="HOGENOM" id="CLU_109353_4_0_7"/>
<dbReference type="GO" id="GO:0003677">
    <property type="term" value="F:DNA binding"/>
    <property type="evidence" value="ECO:0007669"/>
    <property type="project" value="InterPro"/>
</dbReference>
<protein>
    <submittedName>
        <fullName evidence="3">Uncharacterized protein</fullName>
    </submittedName>
</protein>
<dbReference type="Proteomes" id="UP000019140">
    <property type="component" value="Unassembled WGS sequence"/>
</dbReference>
<dbReference type="InterPro" id="IPR011979">
    <property type="entry name" value="Antitox_Xre"/>
</dbReference>
<dbReference type="Pfam" id="PF09722">
    <property type="entry name" value="Xre_MbcA_ParS_C"/>
    <property type="match status" value="1"/>
</dbReference>
<proteinExistence type="predicted"/>
<reference evidence="3 4" key="1">
    <citation type="journal article" date="2014" name="Nature">
        <title>An environmental bacterial taxon with a large and distinct metabolic repertoire.</title>
        <authorList>
            <person name="Wilson M.C."/>
            <person name="Mori T."/>
            <person name="Ruckert C."/>
            <person name="Uria A.R."/>
            <person name="Helf M.J."/>
            <person name="Takada K."/>
            <person name="Gernert C."/>
            <person name="Steffens U.A."/>
            <person name="Heycke N."/>
            <person name="Schmitt S."/>
            <person name="Rinke C."/>
            <person name="Helfrich E.J."/>
            <person name="Brachmann A.O."/>
            <person name="Gurgui C."/>
            <person name="Wakimoto T."/>
            <person name="Kracht M."/>
            <person name="Crusemann M."/>
            <person name="Hentschel U."/>
            <person name="Abe I."/>
            <person name="Matsunaga S."/>
            <person name="Kalinowski J."/>
            <person name="Takeyama H."/>
            <person name="Piel J."/>
        </authorList>
    </citation>
    <scope>NUCLEOTIDE SEQUENCE [LARGE SCALE GENOMIC DNA]</scope>
    <source>
        <strain evidence="4">TSY2</strain>
    </source>
</reference>
<name>W4MCB9_9BACT</name>
<evidence type="ECO:0000259" key="2">
    <source>
        <dbReference type="Pfam" id="PF20432"/>
    </source>
</evidence>
<gene>
    <name evidence="3" type="ORF">ETSY2_09015</name>
</gene>
<dbReference type="InterPro" id="IPR024467">
    <property type="entry name" value="Xre/MbcA/ParS-like_toxin-bd"/>
</dbReference>
<feature type="domain" description="Antitoxin Xre-like helix-turn-helix" evidence="2">
    <location>
        <begin position="53"/>
        <end position="83"/>
    </location>
</feature>
<accession>W4MCB9</accession>
<dbReference type="EMBL" id="AZHX01000364">
    <property type="protein sequence ID" value="ETX07815.1"/>
    <property type="molecule type" value="Genomic_DNA"/>
</dbReference>
<dbReference type="Pfam" id="PF20432">
    <property type="entry name" value="Xre-like-HTH"/>
    <property type="match status" value="1"/>
</dbReference>
<keyword evidence="4" id="KW-1185">Reference proteome</keyword>
<evidence type="ECO:0000313" key="4">
    <source>
        <dbReference type="Proteomes" id="UP000019140"/>
    </source>
</evidence>
<evidence type="ECO:0000313" key="3">
    <source>
        <dbReference type="EMBL" id="ETX07815.1"/>
    </source>
</evidence>